<dbReference type="InterPro" id="IPR014710">
    <property type="entry name" value="RmlC-like_jellyroll"/>
</dbReference>
<accession>A0ABV4IFX6</accession>
<evidence type="ECO:0000313" key="12">
    <source>
        <dbReference type="Proteomes" id="UP001567350"/>
    </source>
</evidence>
<dbReference type="PANTHER" id="PTHR23418">
    <property type="entry name" value="ACIREDUCTONE DIOXYGENASE"/>
    <property type="match status" value="1"/>
</dbReference>
<dbReference type="EC" id="1.13.11.54" evidence="10"/>
<dbReference type="Gene3D" id="2.60.120.10">
    <property type="entry name" value="Jelly Rolls"/>
    <property type="match status" value="1"/>
</dbReference>
<evidence type="ECO:0000256" key="4">
    <source>
        <dbReference type="ARBA" id="ARBA00022605"/>
    </source>
</evidence>
<dbReference type="Proteomes" id="UP001567350">
    <property type="component" value="Unassembled WGS sequence"/>
</dbReference>
<dbReference type="EMBL" id="JBGJLR010000020">
    <property type="protein sequence ID" value="MEZ2740749.1"/>
    <property type="molecule type" value="Genomic_DNA"/>
</dbReference>
<sequence>MHPHQTDHAFVSALGVQWLHRPVPDQPGLAALLAHEALDADQQAAVVQAVGASVAAECAAHGYHRMDLVVLHPATAGLQAALQRFDQPHTHADDEVRYILDGEGIFGFLDAQGQERVVTVRAGDYLRVPAGVEHRFTLTAARRIKALRLFTDTAGWAAHYTQRPVGALEMKE</sequence>
<dbReference type="InterPro" id="IPR004313">
    <property type="entry name" value="ARD"/>
</dbReference>
<keyword evidence="7" id="KW-0560">Oxidoreductase</keyword>
<reference evidence="11 12" key="1">
    <citation type="submission" date="2024-08" db="EMBL/GenBank/DDBJ databases">
        <authorList>
            <person name="Feng Z."/>
            <person name="Ronholm J."/>
        </authorList>
    </citation>
    <scope>NUCLEOTIDE SEQUENCE [LARGE SCALE GENOMIC DNA]</scope>
    <source>
        <strain evidence="11 12">4-AB0-8</strain>
    </source>
</reference>
<comment type="catalytic activity">
    <reaction evidence="1">
        <text>1,2-dihydroxy-5-(methylsulfanyl)pent-1-en-3-one + O2 = 4-methylsulfanyl-2-oxobutanoate + formate + 2 H(+)</text>
        <dbReference type="Rhea" id="RHEA:24504"/>
        <dbReference type="ChEBI" id="CHEBI:15378"/>
        <dbReference type="ChEBI" id="CHEBI:15379"/>
        <dbReference type="ChEBI" id="CHEBI:15740"/>
        <dbReference type="ChEBI" id="CHEBI:16723"/>
        <dbReference type="ChEBI" id="CHEBI:49252"/>
        <dbReference type="EC" id="1.13.11.54"/>
    </reaction>
</comment>
<evidence type="ECO:0000256" key="7">
    <source>
        <dbReference type="ARBA" id="ARBA00023002"/>
    </source>
</evidence>
<dbReference type="InterPro" id="IPR011051">
    <property type="entry name" value="RmlC_Cupin_sf"/>
</dbReference>
<keyword evidence="9" id="KW-0486">Methionine biosynthesis</keyword>
<protein>
    <recommendedName>
        <fullName evidence="10">acireductone dioxygenase (Fe(2+)-requiring)</fullName>
        <ecNumber evidence="10">1.13.11.54</ecNumber>
    </recommendedName>
</protein>
<keyword evidence="3" id="KW-0533">Nickel</keyword>
<keyword evidence="8" id="KW-0408">Iron</keyword>
<organism evidence="11 12">
    <name type="scientific">Comamonas jiangduensis</name>
    <dbReference type="NCBI Taxonomy" id="1194168"/>
    <lineage>
        <taxon>Bacteria</taxon>
        <taxon>Pseudomonadati</taxon>
        <taxon>Pseudomonadota</taxon>
        <taxon>Betaproteobacteria</taxon>
        <taxon>Burkholderiales</taxon>
        <taxon>Comamonadaceae</taxon>
        <taxon>Comamonas</taxon>
    </lineage>
</organism>
<keyword evidence="4" id="KW-0028">Amino-acid biosynthesis</keyword>
<proteinExistence type="predicted"/>
<evidence type="ECO:0000256" key="2">
    <source>
        <dbReference type="ARBA" id="ARBA00001954"/>
    </source>
</evidence>
<evidence type="ECO:0000256" key="6">
    <source>
        <dbReference type="ARBA" id="ARBA00022964"/>
    </source>
</evidence>
<evidence type="ECO:0000313" key="11">
    <source>
        <dbReference type="EMBL" id="MEZ2740749.1"/>
    </source>
</evidence>
<dbReference type="PANTHER" id="PTHR23418:SF0">
    <property type="entry name" value="ACIREDUCTONE DIOXYGENASE"/>
    <property type="match status" value="1"/>
</dbReference>
<keyword evidence="6" id="KW-0223">Dioxygenase</keyword>
<evidence type="ECO:0000256" key="8">
    <source>
        <dbReference type="ARBA" id="ARBA00023004"/>
    </source>
</evidence>
<evidence type="ECO:0000256" key="10">
    <source>
        <dbReference type="ARBA" id="ARBA00039005"/>
    </source>
</evidence>
<evidence type="ECO:0000256" key="9">
    <source>
        <dbReference type="ARBA" id="ARBA00023167"/>
    </source>
</evidence>
<keyword evidence="12" id="KW-1185">Reference proteome</keyword>
<evidence type="ECO:0000256" key="5">
    <source>
        <dbReference type="ARBA" id="ARBA00022723"/>
    </source>
</evidence>
<dbReference type="SUPFAM" id="SSF51182">
    <property type="entry name" value="RmlC-like cupins"/>
    <property type="match status" value="1"/>
</dbReference>
<name>A0ABV4IFX6_9BURK</name>
<dbReference type="RefSeq" id="WP_370893819.1">
    <property type="nucleotide sequence ID" value="NZ_JBGJLR010000020.1"/>
</dbReference>
<evidence type="ECO:0000256" key="3">
    <source>
        <dbReference type="ARBA" id="ARBA00022596"/>
    </source>
</evidence>
<comment type="caution">
    <text evidence="11">The sequence shown here is derived from an EMBL/GenBank/DDBJ whole genome shotgun (WGS) entry which is preliminary data.</text>
</comment>
<keyword evidence="5" id="KW-0479">Metal-binding</keyword>
<gene>
    <name evidence="11" type="ORF">ACBP88_15065</name>
</gene>
<dbReference type="Pfam" id="PF03079">
    <property type="entry name" value="ARD"/>
    <property type="match status" value="1"/>
</dbReference>
<evidence type="ECO:0000256" key="1">
    <source>
        <dbReference type="ARBA" id="ARBA00000428"/>
    </source>
</evidence>
<dbReference type="CDD" id="cd02232">
    <property type="entry name" value="cupin_ARD"/>
    <property type="match status" value="1"/>
</dbReference>
<comment type="cofactor">
    <cofactor evidence="2">
        <name>Fe(2+)</name>
        <dbReference type="ChEBI" id="CHEBI:29033"/>
    </cofactor>
</comment>